<organism evidence="1 2">
    <name type="scientific">Dendrothele bispora (strain CBS 962.96)</name>
    <dbReference type="NCBI Taxonomy" id="1314807"/>
    <lineage>
        <taxon>Eukaryota</taxon>
        <taxon>Fungi</taxon>
        <taxon>Dikarya</taxon>
        <taxon>Basidiomycota</taxon>
        <taxon>Agaricomycotina</taxon>
        <taxon>Agaricomycetes</taxon>
        <taxon>Agaricomycetidae</taxon>
        <taxon>Agaricales</taxon>
        <taxon>Agaricales incertae sedis</taxon>
        <taxon>Dendrothele</taxon>
    </lineage>
</organism>
<accession>A0A4S8LVQ8</accession>
<evidence type="ECO:0000313" key="1">
    <source>
        <dbReference type="EMBL" id="THU93746.1"/>
    </source>
</evidence>
<name>A0A4S8LVQ8_DENBC</name>
<dbReference type="OrthoDB" id="10266018at2759"/>
<protein>
    <submittedName>
        <fullName evidence="1">Uncharacterized protein</fullName>
    </submittedName>
</protein>
<reference evidence="1 2" key="1">
    <citation type="journal article" date="2019" name="Nat. Ecol. Evol.">
        <title>Megaphylogeny resolves global patterns of mushroom evolution.</title>
        <authorList>
            <person name="Varga T."/>
            <person name="Krizsan K."/>
            <person name="Foldi C."/>
            <person name="Dima B."/>
            <person name="Sanchez-Garcia M."/>
            <person name="Sanchez-Ramirez S."/>
            <person name="Szollosi G.J."/>
            <person name="Szarkandi J.G."/>
            <person name="Papp V."/>
            <person name="Albert L."/>
            <person name="Andreopoulos W."/>
            <person name="Angelini C."/>
            <person name="Antonin V."/>
            <person name="Barry K.W."/>
            <person name="Bougher N.L."/>
            <person name="Buchanan P."/>
            <person name="Buyck B."/>
            <person name="Bense V."/>
            <person name="Catcheside P."/>
            <person name="Chovatia M."/>
            <person name="Cooper J."/>
            <person name="Damon W."/>
            <person name="Desjardin D."/>
            <person name="Finy P."/>
            <person name="Geml J."/>
            <person name="Haridas S."/>
            <person name="Hughes K."/>
            <person name="Justo A."/>
            <person name="Karasinski D."/>
            <person name="Kautmanova I."/>
            <person name="Kiss B."/>
            <person name="Kocsube S."/>
            <person name="Kotiranta H."/>
            <person name="LaButti K.M."/>
            <person name="Lechner B.E."/>
            <person name="Liimatainen K."/>
            <person name="Lipzen A."/>
            <person name="Lukacs Z."/>
            <person name="Mihaltcheva S."/>
            <person name="Morgado L.N."/>
            <person name="Niskanen T."/>
            <person name="Noordeloos M.E."/>
            <person name="Ohm R.A."/>
            <person name="Ortiz-Santana B."/>
            <person name="Ovrebo C."/>
            <person name="Racz N."/>
            <person name="Riley R."/>
            <person name="Savchenko A."/>
            <person name="Shiryaev A."/>
            <person name="Soop K."/>
            <person name="Spirin V."/>
            <person name="Szebenyi C."/>
            <person name="Tomsovsky M."/>
            <person name="Tulloss R.E."/>
            <person name="Uehling J."/>
            <person name="Grigoriev I.V."/>
            <person name="Vagvolgyi C."/>
            <person name="Papp T."/>
            <person name="Martin F.M."/>
            <person name="Miettinen O."/>
            <person name="Hibbett D.S."/>
            <person name="Nagy L.G."/>
        </authorList>
    </citation>
    <scope>NUCLEOTIDE SEQUENCE [LARGE SCALE GENOMIC DNA]</scope>
    <source>
        <strain evidence="1 2">CBS 962.96</strain>
    </source>
</reference>
<sequence length="158" mass="17666">MAFHLVDILECNPTVSHPYRTLLVLCKKKWWERSMMMIEAEAGELQFGVGRDLLDAGDLGVGLGSDDGPRYWGNGQGRLELCKWLAIALHLAGRPVKFARNQIPTQSSQVQDPSSSSEKQDPIEFLANFNISLSHLYHLSSTHIALHPLAPILQGRRH</sequence>
<keyword evidence="2" id="KW-1185">Reference proteome</keyword>
<dbReference type="EMBL" id="ML179240">
    <property type="protein sequence ID" value="THU93746.1"/>
    <property type="molecule type" value="Genomic_DNA"/>
</dbReference>
<gene>
    <name evidence="1" type="ORF">K435DRAFT_861193</name>
</gene>
<evidence type="ECO:0000313" key="2">
    <source>
        <dbReference type="Proteomes" id="UP000297245"/>
    </source>
</evidence>
<proteinExistence type="predicted"/>
<dbReference type="Proteomes" id="UP000297245">
    <property type="component" value="Unassembled WGS sequence"/>
</dbReference>
<dbReference type="AlphaFoldDB" id="A0A4S8LVQ8"/>